<dbReference type="EMBL" id="PDNB01000007">
    <property type="protein sequence ID" value="PGH17876.1"/>
    <property type="molecule type" value="Genomic_DNA"/>
</dbReference>
<feature type="compositionally biased region" description="Polar residues" evidence="1">
    <location>
        <begin position="31"/>
        <end position="41"/>
    </location>
</feature>
<organism evidence="2 3">
    <name type="scientific">Helicocarpus griseus UAMH5409</name>
    <dbReference type="NCBI Taxonomy" id="1447875"/>
    <lineage>
        <taxon>Eukaryota</taxon>
        <taxon>Fungi</taxon>
        <taxon>Dikarya</taxon>
        <taxon>Ascomycota</taxon>
        <taxon>Pezizomycotina</taxon>
        <taxon>Eurotiomycetes</taxon>
        <taxon>Eurotiomycetidae</taxon>
        <taxon>Onygenales</taxon>
        <taxon>Ajellomycetaceae</taxon>
        <taxon>Helicocarpus</taxon>
    </lineage>
</organism>
<reference evidence="2 3" key="1">
    <citation type="submission" date="2017-10" db="EMBL/GenBank/DDBJ databases">
        <title>Comparative genomics in systemic dimorphic fungi from Ajellomycetaceae.</title>
        <authorList>
            <person name="Munoz J.F."/>
            <person name="Mcewen J.G."/>
            <person name="Clay O.K."/>
            <person name="Cuomo C.A."/>
        </authorList>
    </citation>
    <scope>NUCLEOTIDE SEQUENCE [LARGE SCALE GENOMIC DNA]</scope>
    <source>
        <strain evidence="2 3">UAMH5409</strain>
    </source>
</reference>
<evidence type="ECO:0000313" key="2">
    <source>
        <dbReference type="EMBL" id="PGH17876.1"/>
    </source>
</evidence>
<accession>A0A2B7Y8P1</accession>
<protein>
    <submittedName>
        <fullName evidence="2">Uncharacterized protein</fullName>
    </submittedName>
</protein>
<proteinExistence type="predicted"/>
<feature type="region of interest" description="Disordered" evidence="1">
    <location>
        <begin position="109"/>
        <end position="161"/>
    </location>
</feature>
<dbReference type="Proteomes" id="UP000223968">
    <property type="component" value="Unassembled WGS sequence"/>
</dbReference>
<sequence>MRTEHPRPESRTPALLRSPRRRRWLRNQGRNPSNDPQTTPRPESLCRHQHGHSNVNDYSAIAGGPAELPAADLGRLSTPQLIRAYQACRERDRILQRLIIANMFLEALQPEQSSNEMDWEPIPPVREYRSQPQRRDGSSSAPPSTLRIPVTPEEMADSVSQ</sequence>
<name>A0A2B7Y8P1_9EURO</name>
<keyword evidence="3" id="KW-1185">Reference proteome</keyword>
<feature type="compositionally biased region" description="Basic and acidic residues" evidence="1">
    <location>
        <begin position="1"/>
        <end position="10"/>
    </location>
</feature>
<evidence type="ECO:0000313" key="3">
    <source>
        <dbReference type="Proteomes" id="UP000223968"/>
    </source>
</evidence>
<dbReference type="AlphaFoldDB" id="A0A2B7Y8P1"/>
<evidence type="ECO:0000256" key="1">
    <source>
        <dbReference type="SAM" id="MobiDB-lite"/>
    </source>
</evidence>
<gene>
    <name evidence="2" type="ORF">AJ79_00775</name>
</gene>
<comment type="caution">
    <text evidence="2">The sequence shown here is derived from an EMBL/GenBank/DDBJ whole genome shotgun (WGS) entry which is preliminary data.</text>
</comment>
<feature type="compositionally biased region" description="Basic and acidic residues" evidence="1">
    <location>
        <begin position="126"/>
        <end position="137"/>
    </location>
</feature>
<feature type="region of interest" description="Disordered" evidence="1">
    <location>
        <begin position="1"/>
        <end position="51"/>
    </location>
</feature>